<reference evidence="2 3" key="1">
    <citation type="journal article" date="2019" name="Int. J. Syst. Evol. Microbiol.">
        <title>The Global Catalogue of Microorganisms (GCM) 10K type strain sequencing project: providing services to taxonomists for standard genome sequencing and annotation.</title>
        <authorList>
            <consortium name="The Broad Institute Genomics Platform"/>
            <consortium name="The Broad Institute Genome Sequencing Center for Infectious Disease"/>
            <person name="Wu L."/>
            <person name="Ma J."/>
        </authorList>
    </citation>
    <scope>NUCLEOTIDE SEQUENCE [LARGE SCALE GENOMIC DNA]</scope>
    <source>
        <strain evidence="2 3">JCM 14046</strain>
    </source>
</reference>
<sequence>MTSTPATSTDSTSTDGTSVAVLVGSLRADSVNRRVAERLRDTAPDGVRLEIVEGLDLLPFYNEDLDVPGRTPEAAVALRERVGAADRVLAVTPEYNGTMPAVLNNALDWLSRPYGAGALVGTPFGVVGVTPTPYGGKWSHDDAARSARVAGAVVVEDVTVSQSSIDVDVLEDIATQERLAGALRTLVGFAGEPTAA</sequence>
<protein>
    <submittedName>
        <fullName evidence="2">NAD(P)H-dependent oxidoreductase</fullName>
    </submittedName>
</protein>
<keyword evidence="3" id="KW-1185">Reference proteome</keyword>
<dbReference type="Proteomes" id="UP001501612">
    <property type="component" value="Unassembled WGS sequence"/>
</dbReference>
<proteinExistence type="predicted"/>
<dbReference type="RefSeq" id="WP_344008120.1">
    <property type="nucleotide sequence ID" value="NZ_BAAAMY010000006.1"/>
</dbReference>
<dbReference type="PANTHER" id="PTHR30543">
    <property type="entry name" value="CHROMATE REDUCTASE"/>
    <property type="match status" value="1"/>
</dbReference>
<evidence type="ECO:0000313" key="3">
    <source>
        <dbReference type="Proteomes" id="UP001501612"/>
    </source>
</evidence>
<evidence type="ECO:0000313" key="2">
    <source>
        <dbReference type="EMBL" id="GAA1924327.1"/>
    </source>
</evidence>
<dbReference type="PANTHER" id="PTHR30543:SF21">
    <property type="entry name" value="NAD(P)H-DEPENDENT FMN REDUCTASE LOT6"/>
    <property type="match status" value="1"/>
</dbReference>
<dbReference type="Pfam" id="PF03358">
    <property type="entry name" value="FMN_red"/>
    <property type="match status" value="1"/>
</dbReference>
<feature type="domain" description="NADPH-dependent FMN reductase-like" evidence="1">
    <location>
        <begin position="18"/>
        <end position="161"/>
    </location>
</feature>
<comment type="caution">
    <text evidence="2">The sequence shown here is derived from an EMBL/GenBank/DDBJ whole genome shotgun (WGS) entry which is preliminary data.</text>
</comment>
<organism evidence="2 3">
    <name type="scientific">Nocardioides lentus</name>
    <dbReference type="NCBI Taxonomy" id="338077"/>
    <lineage>
        <taxon>Bacteria</taxon>
        <taxon>Bacillati</taxon>
        <taxon>Actinomycetota</taxon>
        <taxon>Actinomycetes</taxon>
        <taxon>Propionibacteriales</taxon>
        <taxon>Nocardioidaceae</taxon>
        <taxon>Nocardioides</taxon>
    </lineage>
</organism>
<dbReference type="InterPro" id="IPR050712">
    <property type="entry name" value="NAD(P)H-dep_reductase"/>
</dbReference>
<dbReference type="Gene3D" id="3.40.50.360">
    <property type="match status" value="1"/>
</dbReference>
<evidence type="ECO:0000259" key="1">
    <source>
        <dbReference type="Pfam" id="PF03358"/>
    </source>
</evidence>
<dbReference type="InterPro" id="IPR005025">
    <property type="entry name" value="FMN_Rdtase-like_dom"/>
</dbReference>
<dbReference type="EMBL" id="BAAAMY010000006">
    <property type="protein sequence ID" value="GAA1924327.1"/>
    <property type="molecule type" value="Genomic_DNA"/>
</dbReference>
<name>A0ABN2PKL6_9ACTN</name>
<gene>
    <name evidence="2" type="ORF">GCM10009737_27520</name>
</gene>
<dbReference type="SUPFAM" id="SSF52218">
    <property type="entry name" value="Flavoproteins"/>
    <property type="match status" value="1"/>
</dbReference>
<dbReference type="InterPro" id="IPR029039">
    <property type="entry name" value="Flavoprotein-like_sf"/>
</dbReference>
<accession>A0ABN2PKL6</accession>